<sequence length="353" mass="38256">MFNKYFSRFSNDIGIDLGTTNTLVSLRGTGIVINEPSVVAINNKTNKIVALGIEAKNMMGRTPEHITIIRPIIDGVISDYEVTEEFLSYLINKANNLNKKFLRPRVVIGIPIGVTDVEIRAVEDAANSAGAREVYILEEAAAAAIGMGLSIETPTGSMVVDIGGGTTDIAITSLSGIVKRKNLKIAGDKMNQDIISYIRNHYKVLIGEKTAEEIKMEIGSALPDNHSMIETSISIKGRDLVSGLPKEINVNESDIREAMAPSLFQIVEAVRETLETAPPEILGDILRDGIILTGGGSLIKNIDKLFEENLKVAAHISVSPLTDVVVGTEIVLSDLARYHELIIKDSKDIIPIE</sequence>
<evidence type="ECO:0000256" key="4">
    <source>
        <dbReference type="ARBA" id="ARBA00022840"/>
    </source>
</evidence>
<keyword evidence="4" id="KW-0067">ATP-binding</keyword>
<dbReference type="GO" id="GO:0005737">
    <property type="term" value="C:cytoplasm"/>
    <property type="evidence" value="ECO:0007669"/>
    <property type="project" value="UniProtKB-SubCell"/>
</dbReference>
<proteinExistence type="inferred from homology"/>
<dbReference type="PRINTS" id="PR01652">
    <property type="entry name" value="SHAPEPROTEIN"/>
</dbReference>
<dbReference type="GO" id="GO:0005524">
    <property type="term" value="F:ATP binding"/>
    <property type="evidence" value="ECO:0007669"/>
    <property type="project" value="UniProtKB-KW"/>
</dbReference>
<dbReference type="EMBL" id="VSSQ01000017">
    <property type="protein sequence ID" value="MPL62155.1"/>
    <property type="molecule type" value="Genomic_DNA"/>
</dbReference>
<dbReference type="AlphaFoldDB" id="A0A644T5E1"/>
<evidence type="ECO:0000256" key="6">
    <source>
        <dbReference type="ARBA" id="ARBA00023458"/>
    </source>
</evidence>
<dbReference type="GO" id="GO:0000902">
    <property type="term" value="P:cell morphogenesis"/>
    <property type="evidence" value="ECO:0007669"/>
    <property type="project" value="InterPro"/>
</dbReference>
<name>A0A644T5E1_9ZZZZ</name>
<keyword evidence="2" id="KW-0963">Cytoplasm</keyword>
<dbReference type="PANTHER" id="PTHR42749">
    <property type="entry name" value="CELL SHAPE-DETERMINING PROTEIN MREB"/>
    <property type="match status" value="1"/>
</dbReference>
<gene>
    <name evidence="7" type="primary">mbl_2</name>
    <name evidence="7" type="ORF">SDC9_07758</name>
</gene>
<organism evidence="7">
    <name type="scientific">bioreactor metagenome</name>
    <dbReference type="NCBI Taxonomy" id="1076179"/>
    <lineage>
        <taxon>unclassified sequences</taxon>
        <taxon>metagenomes</taxon>
        <taxon>ecological metagenomes</taxon>
    </lineage>
</organism>
<dbReference type="GO" id="GO:0008360">
    <property type="term" value="P:regulation of cell shape"/>
    <property type="evidence" value="ECO:0007669"/>
    <property type="project" value="UniProtKB-KW"/>
</dbReference>
<dbReference type="InterPro" id="IPR043129">
    <property type="entry name" value="ATPase_NBD"/>
</dbReference>
<evidence type="ECO:0000256" key="1">
    <source>
        <dbReference type="ARBA" id="ARBA00004496"/>
    </source>
</evidence>
<dbReference type="HAMAP" id="MF_02207">
    <property type="entry name" value="MreB"/>
    <property type="match status" value="1"/>
</dbReference>
<evidence type="ECO:0000256" key="5">
    <source>
        <dbReference type="ARBA" id="ARBA00022960"/>
    </source>
</evidence>
<evidence type="ECO:0000256" key="2">
    <source>
        <dbReference type="ARBA" id="ARBA00022490"/>
    </source>
</evidence>
<evidence type="ECO:0000256" key="3">
    <source>
        <dbReference type="ARBA" id="ARBA00022741"/>
    </source>
</evidence>
<dbReference type="InterPro" id="IPR056546">
    <property type="entry name" value="MreB_MamK-like"/>
</dbReference>
<protein>
    <submittedName>
        <fullName evidence="7">MreB-like protein</fullName>
    </submittedName>
</protein>
<keyword evidence="5" id="KW-0133">Cell shape</keyword>
<dbReference type="CDD" id="cd10225">
    <property type="entry name" value="ASKHA_NBD_MreB-like"/>
    <property type="match status" value="1"/>
</dbReference>
<comment type="subcellular location">
    <subcellularLocation>
        <location evidence="1">Cytoplasm</location>
    </subcellularLocation>
</comment>
<dbReference type="NCBIfam" id="NF010539">
    <property type="entry name" value="PRK13927.1"/>
    <property type="match status" value="1"/>
</dbReference>
<accession>A0A644T5E1</accession>
<dbReference type="NCBIfam" id="TIGR00904">
    <property type="entry name" value="mreB"/>
    <property type="match status" value="1"/>
</dbReference>
<dbReference type="Gene3D" id="3.30.420.40">
    <property type="match status" value="2"/>
</dbReference>
<evidence type="ECO:0000313" key="7">
    <source>
        <dbReference type="EMBL" id="MPL62155.1"/>
    </source>
</evidence>
<dbReference type="InterPro" id="IPR004753">
    <property type="entry name" value="MreB"/>
</dbReference>
<reference evidence="7" key="1">
    <citation type="submission" date="2019-08" db="EMBL/GenBank/DDBJ databases">
        <authorList>
            <person name="Kucharzyk K."/>
            <person name="Murdoch R.W."/>
            <person name="Higgins S."/>
            <person name="Loffler F."/>
        </authorList>
    </citation>
    <scope>NUCLEOTIDE SEQUENCE</scope>
</reference>
<dbReference type="SUPFAM" id="SSF53067">
    <property type="entry name" value="Actin-like ATPase domain"/>
    <property type="match status" value="2"/>
</dbReference>
<keyword evidence="3" id="KW-0547">Nucleotide-binding</keyword>
<comment type="caution">
    <text evidence="7">The sequence shown here is derived from an EMBL/GenBank/DDBJ whole genome shotgun (WGS) entry which is preliminary data.</text>
</comment>
<dbReference type="PANTHER" id="PTHR42749:SF1">
    <property type="entry name" value="CELL SHAPE-DETERMINING PROTEIN MREB"/>
    <property type="match status" value="1"/>
</dbReference>
<dbReference type="Pfam" id="PF06723">
    <property type="entry name" value="MreB_Mbl"/>
    <property type="match status" value="1"/>
</dbReference>
<comment type="similarity">
    <text evidence="6">Belongs to the FtsA/MreB family.</text>
</comment>